<keyword evidence="3" id="KW-0597">Phosphoprotein</keyword>
<dbReference type="Pfam" id="PF07568">
    <property type="entry name" value="HisKA_2"/>
    <property type="match status" value="1"/>
</dbReference>
<dbReference type="PROSITE" id="PS50109">
    <property type="entry name" value="HIS_KIN"/>
    <property type="match status" value="1"/>
</dbReference>
<keyword evidence="5" id="KW-0547">Nucleotide-binding</keyword>
<gene>
    <name evidence="12" type="ORF">KK062_27170</name>
</gene>
<dbReference type="InterPro" id="IPR011990">
    <property type="entry name" value="TPR-like_helical_dom_sf"/>
</dbReference>
<dbReference type="InterPro" id="IPR019734">
    <property type="entry name" value="TPR_rpt"/>
</dbReference>
<keyword evidence="8" id="KW-0802">TPR repeat</keyword>
<evidence type="ECO:0000259" key="11">
    <source>
        <dbReference type="PROSITE" id="PS50109"/>
    </source>
</evidence>
<accession>A0AAP2E4B5</accession>
<proteinExistence type="predicted"/>
<evidence type="ECO:0000256" key="3">
    <source>
        <dbReference type="ARBA" id="ARBA00022553"/>
    </source>
</evidence>
<dbReference type="EC" id="2.7.13.3" evidence="2"/>
<name>A0AAP2E4B5_9BACT</name>
<evidence type="ECO:0000313" key="13">
    <source>
        <dbReference type="Proteomes" id="UP001319080"/>
    </source>
</evidence>
<dbReference type="InterPro" id="IPR011495">
    <property type="entry name" value="Sig_transdc_His_kin_sub2_dim/P"/>
</dbReference>
<evidence type="ECO:0000256" key="2">
    <source>
        <dbReference type="ARBA" id="ARBA00012438"/>
    </source>
</evidence>
<dbReference type="EMBL" id="JAHESE010000045">
    <property type="protein sequence ID" value="MBT1711954.1"/>
    <property type="molecule type" value="Genomic_DNA"/>
</dbReference>
<feature type="signal peptide" evidence="10">
    <location>
        <begin position="1"/>
        <end position="20"/>
    </location>
</feature>
<dbReference type="PANTHER" id="PTHR41523">
    <property type="entry name" value="TWO-COMPONENT SYSTEM SENSOR PROTEIN"/>
    <property type="match status" value="1"/>
</dbReference>
<sequence length="626" mass="70802">MRFISIGCVVFVLTFTSAGAQDRKLDSLRRAVQTEQAAGNRYRTSFSLSHIGFYYNSLKRDDSAFYYYKLSLSPRFKSANDTLNASSLNALGTLLQRKGMLDSAIYYFSDALYLYQQHGKRGNAMAVEINLAMVYKEIGLYEEALDTLLNALDYLERRPPGAYLIIGYNTQGNICLKTRDYQDALVSFNNAVHAARAAGIDAYIAPLLNNKGETFLRLHRYDSALSCLIRAENIKRNARDTKALGKTLNLLGETYMALGDERRATSLLQEALAIHTAADSRIDEIIVLHNLIELQLRQRRYAEAGELLDRAERLARAGRAPDYLRQLLEQRLALYRAMHPNDLTVKIVEELLMVKDSLLNKDKAQSLQALNIQYKTRQNLEQLAKMGQEAIQHQQWINRLIGLAMGVTIVVIVIYLLYRSSQQNKRKAETLFKELNHRVKNNLQILSSVLSLQSQNVKDEDALLAIKSSESRVNAMALIHKKLYRDDNNRTIDMKEYVEELGDFLVHTYGFTTDRLQLRIQCDAVSIDVDKAIPIGLILNELVSNALKYAYDKHPAPALEIRLQEPRAGEVRIDVRDNGVGMGPQKTREGSGSFGLKMVNMLIKELKGKVDVETQAGTAYRIVLPL</sequence>
<dbReference type="Pfam" id="PF02518">
    <property type="entry name" value="HATPase_c"/>
    <property type="match status" value="1"/>
</dbReference>
<feature type="chain" id="PRO_5042872707" description="histidine kinase" evidence="10">
    <location>
        <begin position="21"/>
        <end position="626"/>
    </location>
</feature>
<comment type="caution">
    <text evidence="12">The sequence shown here is derived from an EMBL/GenBank/DDBJ whole genome shotgun (WGS) entry which is preliminary data.</text>
</comment>
<dbReference type="InterPro" id="IPR003594">
    <property type="entry name" value="HATPase_dom"/>
</dbReference>
<dbReference type="Pfam" id="PF13424">
    <property type="entry name" value="TPR_12"/>
    <property type="match status" value="2"/>
</dbReference>
<evidence type="ECO:0000256" key="7">
    <source>
        <dbReference type="ARBA" id="ARBA00022840"/>
    </source>
</evidence>
<evidence type="ECO:0000313" key="12">
    <source>
        <dbReference type="EMBL" id="MBT1711954.1"/>
    </source>
</evidence>
<evidence type="ECO:0000256" key="9">
    <source>
        <dbReference type="SAM" id="Phobius"/>
    </source>
</evidence>
<dbReference type="SUPFAM" id="SSF55874">
    <property type="entry name" value="ATPase domain of HSP90 chaperone/DNA topoisomerase II/histidine kinase"/>
    <property type="match status" value="1"/>
</dbReference>
<keyword evidence="4" id="KW-0808">Transferase</keyword>
<dbReference type="InterPro" id="IPR005467">
    <property type="entry name" value="His_kinase_dom"/>
</dbReference>
<feature type="transmembrane region" description="Helical" evidence="9">
    <location>
        <begin position="396"/>
        <end position="418"/>
    </location>
</feature>
<dbReference type="GO" id="GO:0004673">
    <property type="term" value="F:protein histidine kinase activity"/>
    <property type="evidence" value="ECO:0007669"/>
    <property type="project" value="UniProtKB-EC"/>
</dbReference>
<keyword evidence="6" id="KW-0418">Kinase</keyword>
<dbReference type="InterPro" id="IPR036890">
    <property type="entry name" value="HATPase_C_sf"/>
</dbReference>
<dbReference type="SUPFAM" id="SSF48452">
    <property type="entry name" value="TPR-like"/>
    <property type="match status" value="2"/>
</dbReference>
<dbReference type="Proteomes" id="UP001319080">
    <property type="component" value="Unassembled WGS sequence"/>
</dbReference>
<evidence type="ECO:0000256" key="8">
    <source>
        <dbReference type="PROSITE-ProRule" id="PRU00339"/>
    </source>
</evidence>
<evidence type="ECO:0000256" key="5">
    <source>
        <dbReference type="ARBA" id="ARBA00022741"/>
    </source>
</evidence>
<evidence type="ECO:0000256" key="1">
    <source>
        <dbReference type="ARBA" id="ARBA00000085"/>
    </source>
</evidence>
<dbReference type="SMART" id="SM00028">
    <property type="entry name" value="TPR"/>
    <property type="match status" value="6"/>
</dbReference>
<keyword evidence="9" id="KW-1133">Transmembrane helix</keyword>
<dbReference type="Gene3D" id="1.25.40.10">
    <property type="entry name" value="Tetratricopeptide repeat domain"/>
    <property type="match status" value="2"/>
</dbReference>
<feature type="domain" description="Histidine kinase" evidence="11">
    <location>
        <begin position="434"/>
        <end position="626"/>
    </location>
</feature>
<protein>
    <recommendedName>
        <fullName evidence="2">histidine kinase</fullName>
        <ecNumber evidence="2">2.7.13.3</ecNumber>
    </recommendedName>
</protein>
<dbReference type="SMART" id="SM00387">
    <property type="entry name" value="HATPase_c"/>
    <property type="match status" value="1"/>
</dbReference>
<organism evidence="12 13">
    <name type="scientific">Dawidia cretensis</name>
    <dbReference type="NCBI Taxonomy" id="2782350"/>
    <lineage>
        <taxon>Bacteria</taxon>
        <taxon>Pseudomonadati</taxon>
        <taxon>Bacteroidota</taxon>
        <taxon>Cytophagia</taxon>
        <taxon>Cytophagales</taxon>
        <taxon>Chryseotaleaceae</taxon>
        <taxon>Dawidia</taxon>
    </lineage>
</organism>
<feature type="repeat" description="TPR" evidence="8">
    <location>
        <begin position="85"/>
        <end position="118"/>
    </location>
</feature>
<keyword evidence="9" id="KW-0812">Transmembrane</keyword>
<comment type="catalytic activity">
    <reaction evidence="1">
        <text>ATP + protein L-histidine = ADP + protein N-phospho-L-histidine.</text>
        <dbReference type="EC" id="2.7.13.3"/>
    </reaction>
</comment>
<keyword evidence="10" id="KW-0732">Signal</keyword>
<keyword evidence="9" id="KW-0472">Membrane</keyword>
<dbReference type="AlphaFoldDB" id="A0AAP2E4B5"/>
<dbReference type="PANTHER" id="PTHR41523:SF8">
    <property type="entry name" value="ETHYLENE RESPONSE SENSOR PROTEIN"/>
    <property type="match status" value="1"/>
</dbReference>
<evidence type="ECO:0000256" key="10">
    <source>
        <dbReference type="SAM" id="SignalP"/>
    </source>
</evidence>
<keyword evidence="13" id="KW-1185">Reference proteome</keyword>
<reference evidence="12 13" key="1">
    <citation type="submission" date="2021-05" db="EMBL/GenBank/DDBJ databases">
        <title>A Polyphasic approach of four new species of the genus Ohtaekwangia: Ohtaekwangia histidinii sp. nov., Ohtaekwangia cretensis sp. nov., Ohtaekwangia indiensis sp. nov., Ohtaekwangia reichenbachii sp. nov. from diverse environment.</title>
        <authorList>
            <person name="Octaviana S."/>
        </authorList>
    </citation>
    <scope>NUCLEOTIDE SEQUENCE [LARGE SCALE GENOMIC DNA]</scope>
    <source>
        <strain evidence="12 13">PWU5</strain>
    </source>
</reference>
<dbReference type="Gene3D" id="3.30.450.20">
    <property type="entry name" value="PAS domain"/>
    <property type="match status" value="1"/>
</dbReference>
<dbReference type="Gene3D" id="3.30.565.10">
    <property type="entry name" value="Histidine kinase-like ATPase, C-terminal domain"/>
    <property type="match status" value="1"/>
</dbReference>
<keyword evidence="7" id="KW-0067">ATP-binding</keyword>
<evidence type="ECO:0000256" key="6">
    <source>
        <dbReference type="ARBA" id="ARBA00022777"/>
    </source>
</evidence>
<dbReference type="PROSITE" id="PS50005">
    <property type="entry name" value="TPR"/>
    <property type="match status" value="1"/>
</dbReference>
<evidence type="ECO:0000256" key="4">
    <source>
        <dbReference type="ARBA" id="ARBA00022679"/>
    </source>
</evidence>
<dbReference type="GO" id="GO:0005524">
    <property type="term" value="F:ATP binding"/>
    <property type="evidence" value="ECO:0007669"/>
    <property type="project" value="UniProtKB-KW"/>
</dbReference>